<keyword evidence="4 7" id="KW-0812">Transmembrane</keyword>
<evidence type="ECO:0000313" key="11">
    <source>
        <dbReference type="Proteomes" id="UP001152485"/>
    </source>
</evidence>
<feature type="transmembrane region" description="Helical" evidence="7">
    <location>
        <begin position="6"/>
        <end position="26"/>
    </location>
</feature>
<evidence type="ECO:0000313" key="10">
    <source>
        <dbReference type="Proteomes" id="UP001152467"/>
    </source>
</evidence>
<evidence type="ECO:0000256" key="3">
    <source>
        <dbReference type="ARBA" id="ARBA00022475"/>
    </source>
</evidence>
<dbReference type="GO" id="GO:0005886">
    <property type="term" value="C:plasma membrane"/>
    <property type="evidence" value="ECO:0007669"/>
    <property type="project" value="UniProtKB-SubCell"/>
</dbReference>
<proteinExistence type="inferred from homology"/>
<evidence type="ECO:0000256" key="4">
    <source>
        <dbReference type="ARBA" id="ARBA00022692"/>
    </source>
</evidence>
<keyword evidence="10" id="KW-1185">Reference proteome</keyword>
<sequence length="204" mass="21718">MDSPFLQNIIFFFAAIDPVGTIPIFLAVSAHLRQREKVFMAIQATLISAVVLVFFVIGGELILTASAIPLSAFQIAGGSILFIFALTMVFGDAKPESELKSLQGHSHSSVFPLAIPSIASPGAMLAAVILTEKDRFNIQEQLVTTLSMLVVLAMTLALMLISLFFSKKIGPQGAAVISRVMGIIVASLAVTHILTGIKAFFNLA</sequence>
<gene>
    <name evidence="9" type="ORF">PSECIP111854_03752</name>
    <name evidence="8" type="ORF">PSECIP111951_02623</name>
</gene>
<evidence type="ECO:0000313" key="8">
    <source>
        <dbReference type="EMBL" id="CAH9062097.1"/>
    </source>
</evidence>
<dbReference type="EMBL" id="CAMAPD010000012">
    <property type="protein sequence ID" value="CAH9062097.1"/>
    <property type="molecule type" value="Genomic_DNA"/>
</dbReference>
<organism evidence="9 10">
    <name type="scientific">Pseudoalteromonas holothuriae</name>
    <dbReference type="NCBI Taxonomy" id="2963714"/>
    <lineage>
        <taxon>Bacteria</taxon>
        <taxon>Pseudomonadati</taxon>
        <taxon>Pseudomonadota</taxon>
        <taxon>Gammaproteobacteria</taxon>
        <taxon>Alteromonadales</taxon>
        <taxon>Pseudoalteromonadaceae</taxon>
        <taxon>Pseudoalteromonas</taxon>
    </lineage>
</organism>
<evidence type="ECO:0000256" key="2">
    <source>
        <dbReference type="ARBA" id="ARBA00009784"/>
    </source>
</evidence>
<comment type="similarity">
    <text evidence="2 7">Belongs to the UPF0056 (MarC) family.</text>
</comment>
<feature type="transmembrane region" description="Helical" evidence="7">
    <location>
        <begin position="142"/>
        <end position="165"/>
    </location>
</feature>
<protein>
    <recommendedName>
        <fullName evidence="7">UPF0056 membrane protein</fullName>
    </recommendedName>
</protein>
<dbReference type="NCBIfam" id="TIGR00427">
    <property type="entry name" value="NAAT family transporter"/>
    <property type="match status" value="1"/>
</dbReference>
<dbReference type="Pfam" id="PF01914">
    <property type="entry name" value="MarC"/>
    <property type="match status" value="1"/>
</dbReference>
<feature type="transmembrane region" description="Helical" evidence="7">
    <location>
        <begin position="177"/>
        <end position="201"/>
    </location>
</feature>
<evidence type="ECO:0000256" key="5">
    <source>
        <dbReference type="ARBA" id="ARBA00022989"/>
    </source>
</evidence>
<feature type="transmembrane region" description="Helical" evidence="7">
    <location>
        <begin position="70"/>
        <end position="90"/>
    </location>
</feature>
<feature type="transmembrane region" description="Helical" evidence="7">
    <location>
        <begin position="38"/>
        <end position="58"/>
    </location>
</feature>
<dbReference type="Proteomes" id="UP001152485">
    <property type="component" value="Unassembled WGS sequence"/>
</dbReference>
<comment type="caution">
    <text evidence="9">The sequence shown here is derived from an EMBL/GenBank/DDBJ whole genome shotgun (WGS) entry which is preliminary data.</text>
</comment>
<comment type="subcellular location">
    <subcellularLocation>
        <location evidence="1 7">Cell membrane</location>
        <topology evidence="1 7">Multi-pass membrane protein</topology>
    </subcellularLocation>
</comment>
<evidence type="ECO:0000256" key="1">
    <source>
        <dbReference type="ARBA" id="ARBA00004651"/>
    </source>
</evidence>
<evidence type="ECO:0000256" key="7">
    <source>
        <dbReference type="RuleBase" id="RU362048"/>
    </source>
</evidence>
<dbReference type="RefSeq" id="WP_261593882.1">
    <property type="nucleotide sequence ID" value="NZ_CAMAPC010000022.1"/>
</dbReference>
<keyword evidence="6 7" id="KW-0472">Membrane</keyword>
<dbReference type="AlphaFoldDB" id="A0A9W4R3S2"/>
<keyword evidence="3" id="KW-1003">Cell membrane</keyword>
<reference evidence="9 11" key="1">
    <citation type="submission" date="2022-07" db="EMBL/GenBank/DDBJ databases">
        <authorList>
            <person name="Criscuolo A."/>
        </authorList>
    </citation>
    <scope>NUCLEOTIDE SEQUENCE</scope>
    <source>
        <strain evidence="11">CIP 111951</strain>
        <strain evidence="9">CIP111854</strain>
        <strain evidence="8">CIP111951</strain>
    </source>
</reference>
<evidence type="ECO:0000313" key="9">
    <source>
        <dbReference type="EMBL" id="CAH9065778.1"/>
    </source>
</evidence>
<accession>A0A9W4R3S2</accession>
<keyword evidence="5 7" id="KW-1133">Transmembrane helix</keyword>
<dbReference type="PANTHER" id="PTHR33508">
    <property type="entry name" value="UPF0056 MEMBRANE PROTEIN YHCE"/>
    <property type="match status" value="1"/>
</dbReference>
<dbReference type="InterPro" id="IPR002771">
    <property type="entry name" value="Multi_antbiot-R_MarC"/>
</dbReference>
<name>A0A9W4R3S2_9GAMM</name>
<dbReference type="Proteomes" id="UP001152467">
    <property type="component" value="Unassembled WGS sequence"/>
</dbReference>
<dbReference type="PANTHER" id="PTHR33508:SF1">
    <property type="entry name" value="UPF0056 MEMBRANE PROTEIN YHCE"/>
    <property type="match status" value="1"/>
</dbReference>
<evidence type="ECO:0000256" key="6">
    <source>
        <dbReference type="ARBA" id="ARBA00023136"/>
    </source>
</evidence>
<feature type="transmembrane region" description="Helical" evidence="7">
    <location>
        <begin position="110"/>
        <end position="130"/>
    </location>
</feature>
<dbReference type="EMBL" id="CAMAPC010000022">
    <property type="protein sequence ID" value="CAH9065778.1"/>
    <property type="molecule type" value="Genomic_DNA"/>
</dbReference>